<dbReference type="SMART" id="SM00904">
    <property type="entry name" value="Flavokinase"/>
    <property type="match status" value="1"/>
</dbReference>
<dbReference type="InterPro" id="IPR023465">
    <property type="entry name" value="Riboflavin_kinase_dom_sf"/>
</dbReference>
<comment type="catalytic activity">
    <reaction evidence="14 15">
        <text>FMN + ATP + H(+) = FAD + diphosphate</text>
        <dbReference type="Rhea" id="RHEA:17237"/>
        <dbReference type="ChEBI" id="CHEBI:15378"/>
        <dbReference type="ChEBI" id="CHEBI:30616"/>
        <dbReference type="ChEBI" id="CHEBI:33019"/>
        <dbReference type="ChEBI" id="CHEBI:57692"/>
        <dbReference type="ChEBI" id="CHEBI:58210"/>
        <dbReference type="EC" id="2.7.7.2"/>
    </reaction>
</comment>
<dbReference type="GO" id="GO:0009398">
    <property type="term" value="P:FMN biosynthetic process"/>
    <property type="evidence" value="ECO:0007669"/>
    <property type="project" value="UniProtKB-UniRule"/>
</dbReference>
<dbReference type="Pfam" id="PF01687">
    <property type="entry name" value="Flavokinase"/>
    <property type="match status" value="1"/>
</dbReference>
<evidence type="ECO:0000256" key="12">
    <source>
        <dbReference type="ARBA" id="ARBA00023268"/>
    </source>
</evidence>
<dbReference type="FunFam" id="3.40.50.620:FF:000021">
    <property type="entry name" value="Riboflavin biosynthesis protein"/>
    <property type="match status" value="1"/>
</dbReference>
<comment type="caution">
    <text evidence="17">The sequence shown here is derived from an EMBL/GenBank/DDBJ whole genome shotgun (WGS) entry which is preliminary data.</text>
</comment>
<evidence type="ECO:0000256" key="5">
    <source>
        <dbReference type="ARBA" id="ARBA00022643"/>
    </source>
</evidence>
<dbReference type="InterPro" id="IPR014729">
    <property type="entry name" value="Rossmann-like_a/b/a_fold"/>
</dbReference>
<keyword evidence="7 15" id="KW-0548">Nucleotidyltransferase</keyword>
<dbReference type="Pfam" id="PF06574">
    <property type="entry name" value="FAD_syn"/>
    <property type="match status" value="1"/>
</dbReference>
<protein>
    <recommendedName>
        <fullName evidence="15">Riboflavin biosynthesis protein</fullName>
    </recommendedName>
    <domain>
        <recommendedName>
            <fullName evidence="15">Riboflavin kinase</fullName>
            <ecNumber evidence="15">2.7.1.26</ecNumber>
        </recommendedName>
        <alternativeName>
            <fullName evidence="15">Flavokinase</fullName>
        </alternativeName>
    </domain>
    <domain>
        <recommendedName>
            <fullName evidence="15">FMN adenylyltransferase</fullName>
            <ecNumber evidence="15">2.7.7.2</ecNumber>
        </recommendedName>
        <alternativeName>
            <fullName evidence="15">FAD pyrophosphorylase</fullName>
        </alternativeName>
        <alternativeName>
            <fullName evidence="15">FAD synthase</fullName>
        </alternativeName>
    </domain>
</protein>
<dbReference type="NCBIfam" id="NF004163">
    <property type="entry name" value="PRK05627.1-6"/>
    <property type="match status" value="1"/>
</dbReference>
<dbReference type="NCBIfam" id="NF004160">
    <property type="entry name" value="PRK05627.1-3"/>
    <property type="match status" value="1"/>
</dbReference>
<dbReference type="InterPro" id="IPR015865">
    <property type="entry name" value="Riboflavin_kinase_bac/euk"/>
</dbReference>
<evidence type="ECO:0000256" key="4">
    <source>
        <dbReference type="ARBA" id="ARBA00022630"/>
    </source>
</evidence>
<dbReference type="SUPFAM" id="SSF52374">
    <property type="entry name" value="Nucleotidylyl transferase"/>
    <property type="match status" value="1"/>
</dbReference>
<organism evidence="17 18">
    <name type="scientific">Halioxenophilus aromaticivorans</name>
    <dbReference type="NCBI Taxonomy" id="1306992"/>
    <lineage>
        <taxon>Bacteria</taxon>
        <taxon>Pseudomonadati</taxon>
        <taxon>Pseudomonadota</taxon>
        <taxon>Gammaproteobacteria</taxon>
        <taxon>Alteromonadales</taxon>
        <taxon>Alteromonadaceae</taxon>
        <taxon>Halioxenophilus</taxon>
    </lineage>
</organism>
<dbReference type="GO" id="GO:0005524">
    <property type="term" value="F:ATP binding"/>
    <property type="evidence" value="ECO:0007669"/>
    <property type="project" value="UniProtKB-UniRule"/>
</dbReference>
<evidence type="ECO:0000256" key="15">
    <source>
        <dbReference type="PIRNR" id="PIRNR004491"/>
    </source>
</evidence>
<dbReference type="GO" id="GO:0009231">
    <property type="term" value="P:riboflavin biosynthetic process"/>
    <property type="evidence" value="ECO:0007669"/>
    <property type="project" value="InterPro"/>
</dbReference>
<keyword evidence="8 15" id="KW-0547">Nucleotide-binding</keyword>
<dbReference type="InterPro" id="IPR015864">
    <property type="entry name" value="FAD_synthase"/>
</dbReference>
<keyword evidence="5 15" id="KW-0288">FMN</keyword>
<dbReference type="PANTHER" id="PTHR22749">
    <property type="entry name" value="RIBOFLAVIN KINASE/FMN ADENYLYLTRANSFERASE"/>
    <property type="match status" value="1"/>
</dbReference>
<evidence type="ECO:0000313" key="18">
    <source>
        <dbReference type="Proteomes" id="UP001409585"/>
    </source>
</evidence>
<dbReference type="EC" id="2.7.1.26" evidence="15"/>
<accession>A0AAV3TXR4</accession>
<dbReference type="NCBIfam" id="NF004162">
    <property type="entry name" value="PRK05627.1-5"/>
    <property type="match status" value="1"/>
</dbReference>
<dbReference type="NCBIfam" id="NF004159">
    <property type="entry name" value="PRK05627.1-2"/>
    <property type="match status" value="1"/>
</dbReference>
<keyword evidence="12" id="KW-0511">Multifunctional enzyme</keyword>
<evidence type="ECO:0000313" key="17">
    <source>
        <dbReference type="EMBL" id="GAA4932821.1"/>
    </source>
</evidence>
<dbReference type="Gene3D" id="3.40.50.620">
    <property type="entry name" value="HUPs"/>
    <property type="match status" value="1"/>
</dbReference>
<evidence type="ECO:0000256" key="14">
    <source>
        <dbReference type="ARBA" id="ARBA00049494"/>
    </source>
</evidence>
<evidence type="ECO:0000256" key="3">
    <source>
        <dbReference type="ARBA" id="ARBA00005201"/>
    </source>
</evidence>
<evidence type="ECO:0000256" key="9">
    <source>
        <dbReference type="ARBA" id="ARBA00022777"/>
    </source>
</evidence>
<dbReference type="PANTHER" id="PTHR22749:SF6">
    <property type="entry name" value="RIBOFLAVIN KINASE"/>
    <property type="match status" value="1"/>
</dbReference>
<keyword evidence="11 15" id="KW-0067">ATP-binding</keyword>
<dbReference type="InterPro" id="IPR023468">
    <property type="entry name" value="Riboflavin_kinase"/>
</dbReference>
<dbReference type="SUPFAM" id="SSF82114">
    <property type="entry name" value="Riboflavin kinase-like"/>
    <property type="match status" value="1"/>
</dbReference>
<dbReference type="AlphaFoldDB" id="A0AAV3TXR4"/>
<evidence type="ECO:0000256" key="8">
    <source>
        <dbReference type="ARBA" id="ARBA00022741"/>
    </source>
</evidence>
<name>A0AAV3TXR4_9ALTE</name>
<dbReference type="Gene3D" id="2.40.30.30">
    <property type="entry name" value="Riboflavin kinase-like"/>
    <property type="match status" value="1"/>
</dbReference>
<keyword evidence="18" id="KW-1185">Reference proteome</keyword>
<evidence type="ECO:0000256" key="1">
    <source>
        <dbReference type="ARBA" id="ARBA00002121"/>
    </source>
</evidence>
<comment type="similarity">
    <text evidence="15">Belongs to the ribF family.</text>
</comment>
<gene>
    <name evidence="17" type="primary">ribF</name>
    <name evidence="17" type="ORF">GCM10025791_06750</name>
</gene>
<dbReference type="NCBIfam" id="TIGR00083">
    <property type="entry name" value="ribF"/>
    <property type="match status" value="1"/>
</dbReference>
<keyword evidence="9 15" id="KW-0418">Kinase</keyword>
<feature type="domain" description="Riboflavin kinase" evidence="16">
    <location>
        <begin position="194"/>
        <end position="319"/>
    </location>
</feature>
<dbReference type="EMBL" id="BAABLX010000006">
    <property type="protein sequence ID" value="GAA4932821.1"/>
    <property type="molecule type" value="Genomic_DNA"/>
</dbReference>
<dbReference type="GO" id="GO:0008531">
    <property type="term" value="F:riboflavin kinase activity"/>
    <property type="evidence" value="ECO:0007669"/>
    <property type="project" value="UniProtKB-UniRule"/>
</dbReference>
<evidence type="ECO:0000256" key="11">
    <source>
        <dbReference type="ARBA" id="ARBA00022840"/>
    </source>
</evidence>
<dbReference type="Proteomes" id="UP001409585">
    <property type="component" value="Unassembled WGS sequence"/>
</dbReference>
<dbReference type="InterPro" id="IPR002606">
    <property type="entry name" value="Riboflavin_kinase_bac"/>
</dbReference>
<comment type="function">
    <text evidence="1">Catalyzes the phosphorylation of riboflavin to FMN followed by the adenylation of FMN to FAD.</text>
</comment>
<keyword evidence="6 15" id="KW-0808">Transferase</keyword>
<keyword evidence="4 15" id="KW-0285">Flavoprotein</keyword>
<evidence type="ECO:0000256" key="10">
    <source>
        <dbReference type="ARBA" id="ARBA00022827"/>
    </source>
</evidence>
<sequence length="322" mass="35641">MPGISVVSPNQQELIYGLHNIKARHHGCVLTVGSFDGVHLGHQQVLQQVQAQAAALNLPSVAMIFEPQPLEFLVPDKAPARLMRFREKIQALFAAGIDRVCCLRFNHTLASLTADEFVEQVLVHKLGVRHLVVGDDFRFGSDRQGDFELLLAHGGASGFEVCSTDTFTINGERVSSTRIRQCLADGDFTLASQLLGKPYTITGHVEYGKQLGRQLGLPTANVKLHRFRSPLQGVYAVRASLPNYPNLVGAANIGLRPTVNGNDKVVLEVHLLDFNDTIYGQLLTVEFCHKLRSEKKFASLDELKQQIQMDVQSTRDYFQGIV</sequence>
<dbReference type="CDD" id="cd02064">
    <property type="entry name" value="FAD_synthetase_N"/>
    <property type="match status" value="1"/>
</dbReference>
<evidence type="ECO:0000259" key="16">
    <source>
        <dbReference type="SMART" id="SM00904"/>
    </source>
</evidence>
<comment type="catalytic activity">
    <reaction evidence="13 15">
        <text>riboflavin + ATP = FMN + ADP + H(+)</text>
        <dbReference type="Rhea" id="RHEA:14357"/>
        <dbReference type="ChEBI" id="CHEBI:15378"/>
        <dbReference type="ChEBI" id="CHEBI:30616"/>
        <dbReference type="ChEBI" id="CHEBI:57986"/>
        <dbReference type="ChEBI" id="CHEBI:58210"/>
        <dbReference type="ChEBI" id="CHEBI:456216"/>
        <dbReference type="EC" id="2.7.1.26"/>
    </reaction>
</comment>
<evidence type="ECO:0000256" key="2">
    <source>
        <dbReference type="ARBA" id="ARBA00004726"/>
    </source>
</evidence>
<comment type="pathway">
    <text evidence="3 15">Cofactor biosynthesis; FMN biosynthesis; FMN from riboflavin (ATP route): step 1/1.</text>
</comment>
<evidence type="ECO:0000256" key="13">
    <source>
        <dbReference type="ARBA" id="ARBA00047880"/>
    </source>
</evidence>
<evidence type="ECO:0000256" key="7">
    <source>
        <dbReference type="ARBA" id="ARBA00022695"/>
    </source>
</evidence>
<dbReference type="PIRSF" id="PIRSF004491">
    <property type="entry name" value="FAD_Synth"/>
    <property type="match status" value="1"/>
</dbReference>
<dbReference type="GO" id="GO:0003919">
    <property type="term" value="F:FMN adenylyltransferase activity"/>
    <property type="evidence" value="ECO:0007669"/>
    <property type="project" value="UniProtKB-UniRule"/>
</dbReference>
<comment type="pathway">
    <text evidence="2 15">Cofactor biosynthesis; FAD biosynthesis; FAD from FMN: step 1/1.</text>
</comment>
<proteinExistence type="inferred from homology"/>
<keyword evidence="10 15" id="KW-0274">FAD</keyword>
<dbReference type="EC" id="2.7.7.2" evidence="15"/>
<evidence type="ECO:0000256" key="6">
    <source>
        <dbReference type="ARBA" id="ARBA00022679"/>
    </source>
</evidence>
<dbReference type="GO" id="GO:0006747">
    <property type="term" value="P:FAD biosynthetic process"/>
    <property type="evidence" value="ECO:0007669"/>
    <property type="project" value="UniProtKB-UniRule"/>
</dbReference>
<reference evidence="18" key="1">
    <citation type="journal article" date="2019" name="Int. J. Syst. Evol. Microbiol.">
        <title>The Global Catalogue of Microorganisms (GCM) 10K type strain sequencing project: providing services to taxonomists for standard genome sequencing and annotation.</title>
        <authorList>
            <consortium name="The Broad Institute Genomics Platform"/>
            <consortium name="The Broad Institute Genome Sequencing Center for Infectious Disease"/>
            <person name="Wu L."/>
            <person name="Ma J."/>
        </authorList>
    </citation>
    <scope>NUCLEOTIDE SEQUENCE [LARGE SCALE GENOMIC DNA]</scope>
    <source>
        <strain evidence="18">JCM 19134</strain>
    </source>
</reference>